<dbReference type="Gene3D" id="1.10.443.10">
    <property type="entry name" value="Intergrase catalytic core"/>
    <property type="match status" value="1"/>
</dbReference>
<dbReference type="Proteomes" id="UP000274695">
    <property type="component" value="Unassembled WGS sequence"/>
</dbReference>
<reference evidence="2 3" key="1">
    <citation type="submission" date="2018-10" db="EMBL/GenBank/DDBJ databases">
        <title>Draft genome sequence of Zhongshania sp. DSW25-10.</title>
        <authorList>
            <person name="Oh J."/>
        </authorList>
    </citation>
    <scope>NUCLEOTIDE SEQUENCE [LARGE SCALE GENOMIC DNA]</scope>
    <source>
        <strain evidence="2 3">DSW25-10</strain>
    </source>
</reference>
<evidence type="ECO:0000313" key="2">
    <source>
        <dbReference type="EMBL" id="RNL66676.1"/>
    </source>
</evidence>
<sequence length="557" mass="64348">MNKKEREKKINSLKKHRKTGKNFKVDSSFLENRSNTTNKNPVKKSNLNIVLPKNSATSIRNLPFENFLGLGLNTIIFGLHGVFQKAVSDSVNSGQKTLSIRSIVSYYSTTTDLWINFLQTLSEIFNREIIWADINRDITENFITFLGQTDLGYVTRRNRYSAMKSVLMMCYNNGFLPHIENPKELFPDNPYPNSNKRQRGKRPFSKPEYRRLNTAIRKEICHILEGNSALNSYETSVCLLAIAIRTGSNPTPLLELPADCLVPHPLKEDRMILVTFKRRGANTHLTSLKKTEELVLMKPIQFDVMEIIQLIISRNRDVRQKYSDPNLLFVFESSVSYNNAPSALCSVMLNRMYKKLVERNSFLVDDDGNPLTVNISRIRKTFANRIYELSGGDPLVAAKYGHHSVRTANKHYWEPPADAERNFRMMGEIRVKDILESNEKRQESPTPIALCADTTNGHLAPQNGNHCTEILACFRCKSFVVTKDDLHKLFSFYWAIIEDRNITNAKSWKRHFRHIREIIDNDIAQQFNAKEISRIKKNAKLKRHPYWKDLTMLRMGK</sequence>
<keyword evidence="1" id="KW-0233">DNA recombination</keyword>
<evidence type="ECO:0000256" key="1">
    <source>
        <dbReference type="ARBA" id="ARBA00023172"/>
    </source>
</evidence>
<evidence type="ECO:0008006" key="4">
    <source>
        <dbReference type="Google" id="ProtNLM"/>
    </source>
</evidence>
<keyword evidence="3" id="KW-1185">Reference proteome</keyword>
<dbReference type="InterPro" id="IPR011010">
    <property type="entry name" value="DNA_brk_join_enz"/>
</dbReference>
<accession>A0ABX9W5G9</accession>
<proteinExistence type="predicted"/>
<gene>
    <name evidence="2" type="ORF">D0911_03815</name>
</gene>
<comment type="caution">
    <text evidence="2">The sequence shown here is derived from an EMBL/GenBank/DDBJ whole genome shotgun (WGS) entry which is preliminary data.</text>
</comment>
<evidence type="ECO:0000313" key="3">
    <source>
        <dbReference type="Proteomes" id="UP000274695"/>
    </source>
</evidence>
<dbReference type="InterPro" id="IPR013762">
    <property type="entry name" value="Integrase-like_cat_sf"/>
</dbReference>
<dbReference type="SUPFAM" id="SSF56349">
    <property type="entry name" value="DNA breaking-rejoining enzymes"/>
    <property type="match status" value="1"/>
</dbReference>
<dbReference type="RefSeq" id="WP_123181566.1">
    <property type="nucleotide sequence ID" value="NZ_RHGB01000003.1"/>
</dbReference>
<organism evidence="2 3">
    <name type="scientific">Zhongshania marina</name>
    <dbReference type="NCBI Taxonomy" id="2304603"/>
    <lineage>
        <taxon>Bacteria</taxon>
        <taxon>Pseudomonadati</taxon>
        <taxon>Pseudomonadota</taxon>
        <taxon>Gammaproteobacteria</taxon>
        <taxon>Cellvibrionales</taxon>
        <taxon>Spongiibacteraceae</taxon>
        <taxon>Zhongshania</taxon>
    </lineage>
</organism>
<name>A0ABX9W5G9_9GAMM</name>
<protein>
    <recommendedName>
        <fullName evidence="4">Phage integrase family protein</fullName>
    </recommendedName>
</protein>
<dbReference type="EMBL" id="RHGB01000003">
    <property type="protein sequence ID" value="RNL66676.1"/>
    <property type="molecule type" value="Genomic_DNA"/>
</dbReference>